<proteinExistence type="predicted"/>
<keyword evidence="1" id="KW-1133">Transmembrane helix</keyword>
<dbReference type="EMBL" id="PDVW01000022">
    <property type="protein sequence ID" value="POY48912.1"/>
    <property type="molecule type" value="Genomic_DNA"/>
</dbReference>
<keyword evidence="1" id="KW-0472">Membrane</keyword>
<reference evidence="2" key="1">
    <citation type="submission" date="2017-12" db="EMBL/GenBank/DDBJ databases">
        <title>First report on the novel genomospecies/subspecies of Pectobacterium carotovorum in Russia.</title>
        <authorList>
            <person name="Shirshikov F.V."/>
            <person name="Miroshnikov K."/>
            <person name="Toshakov S.V."/>
            <person name="Kabanova A.P."/>
            <person name="Barannik A.P."/>
            <person name="Shneider M."/>
            <person name="Ignatov A.N."/>
            <person name="Miroshnikov K.A."/>
        </authorList>
    </citation>
    <scope>NUCLEOTIDE SEQUENCE [LARGE SCALE GENOMIC DNA]</scope>
    <source>
        <strain evidence="2">F131</strain>
    </source>
</reference>
<organism evidence="2">
    <name type="scientific">Pectobacterium versatile</name>
    <dbReference type="NCBI Taxonomy" id="2488639"/>
    <lineage>
        <taxon>Bacteria</taxon>
        <taxon>Pseudomonadati</taxon>
        <taxon>Pseudomonadota</taxon>
        <taxon>Gammaproteobacteria</taxon>
        <taxon>Enterobacterales</taxon>
        <taxon>Pectobacteriaceae</taxon>
        <taxon>Pectobacterium</taxon>
    </lineage>
</organism>
<evidence type="ECO:0000256" key="1">
    <source>
        <dbReference type="SAM" id="Phobius"/>
    </source>
</evidence>
<feature type="transmembrane region" description="Helical" evidence="1">
    <location>
        <begin position="131"/>
        <end position="152"/>
    </location>
</feature>
<dbReference type="AlphaFoldDB" id="A0A855MA57"/>
<comment type="caution">
    <text evidence="2">The sequence shown here is derived from an EMBL/GenBank/DDBJ whole genome shotgun (WGS) entry which is preliminary data.</text>
</comment>
<accession>A0A855MA57</accession>
<evidence type="ECO:0000313" key="2">
    <source>
        <dbReference type="EMBL" id="POY48912.1"/>
    </source>
</evidence>
<gene>
    <name evidence="2" type="ORF">F131LOC_03360</name>
</gene>
<protein>
    <submittedName>
        <fullName evidence="2">Uncharacterized protein</fullName>
    </submittedName>
</protein>
<name>A0A855MA57_9GAMM</name>
<dbReference type="RefSeq" id="WP_230857602.1">
    <property type="nucleotide sequence ID" value="NZ_CAKLIO010000006.1"/>
</dbReference>
<feature type="transmembrane region" description="Helical" evidence="1">
    <location>
        <begin position="12"/>
        <end position="30"/>
    </location>
</feature>
<sequence length="233" mass="26497">MWDIFLKVLQLLPVPLVTLIVANIIPYLSYRQNADKNKVALMDTVARELDREQPCAYLVESCVARLHNIRPLSWAFLRVVLPCNHSLEIIRLVSSGRRALDLFEVSVASGRPVVQYAAALSDSSRRRNTMFACFLLSVFFLALLTYTEWQLRNLFFESSLRDNVSAAVYGEVMYTLLQMLLWVAAVFVFTFQGVILKRADKRLSQVRMLIASNFPAPTLDNEQESENTGATDL</sequence>
<keyword evidence="1" id="KW-0812">Transmembrane</keyword>
<feature type="transmembrane region" description="Helical" evidence="1">
    <location>
        <begin position="172"/>
        <end position="196"/>
    </location>
</feature>